<dbReference type="EMBL" id="JAZDUA010000288">
    <property type="protein sequence ID" value="KAK7862102.1"/>
    <property type="molecule type" value="Genomic_DNA"/>
</dbReference>
<name>A0AAN9VGB5_9ORTH</name>
<evidence type="ECO:0000256" key="3">
    <source>
        <dbReference type="ARBA" id="ARBA00012132"/>
    </source>
</evidence>
<feature type="transmembrane region" description="Helical" evidence="10">
    <location>
        <begin position="412"/>
        <end position="429"/>
    </location>
</feature>
<dbReference type="InterPro" id="IPR032974">
    <property type="entry name" value="Polypren_kinase"/>
</dbReference>
<feature type="transmembrane region" description="Helical" evidence="10">
    <location>
        <begin position="30"/>
        <end position="49"/>
    </location>
</feature>
<protein>
    <recommendedName>
        <fullName evidence="3">dolichol kinase</fullName>
        <ecNumber evidence="3">2.7.1.108</ecNumber>
    </recommendedName>
</protein>
<feature type="transmembrane region" description="Helical" evidence="10">
    <location>
        <begin position="205"/>
        <end position="227"/>
    </location>
</feature>
<keyword evidence="7" id="KW-0256">Endoplasmic reticulum</keyword>
<evidence type="ECO:0000256" key="1">
    <source>
        <dbReference type="ARBA" id="ARBA00004477"/>
    </source>
</evidence>
<keyword evidence="6" id="KW-0418">Kinase</keyword>
<dbReference type="Proteomes" id="UP001378592">
    <property type="component" value="Unassembled WGS sequence"/>
</dbReference>
<reference evidence="11 12" key="1">
    <citation type="submission" date="2024-03" db="EMBL/GenBank/DDBJ databases">
        <title>The genome assembly and annotation of the cricket Gryllus longicercus Weissman &amp; Gray.</title>
        <authorList>
            <person name="Szrajer S."/>
            <person name="Gray D."/>
            <person name="Ylla G."/>
        </authorList>
    </citation>
    <scope>NUCLEOTIDE SEQUENCE [LARGE SCALE GENOMIC DNA]</scope>
    <source>
        <strain evidence="11">DAG 2021-001</strain>
        <tissue evidence="11">Whole body minus gut</tissue>
    </source>
</reference>
<evidence type="ECO:0000313" key="11">
    <source>
        <dbReference type="EMBL" id="KAK7862102.1"/>
    </source>
</evidence>
<evidence type="ECO:0000256" key="8">
    <source>
        <dbReference type="ARBA" id="ARBA00022989"/>
    </source>
</evidence>
<dbReference type="GO" id="GO:0004168">
    <property type="term" value="F:dolichol kinase activity"/>
    <property type="evidence" value="ECO:0007669"/>
    <property type="project" value="UniProtKB-EC"/>
</dbReference>
<evidence type="ECO:0000256" key="5">
    <source>
        <dbReference type="ARBA" id="ARBA00022692"/>
    </source>
</evidence>
<evidence type="ECO:0000256" key="4">
    <source>
        <dbReference type="ARBA" id="ARBA00022679"/>
    </source>
</evidence>
<feature type="transmembrane region" description="Helical" evidence="10">
    <location>
        <begin position="110"/>
        <end position="130"/>
    </location>
</feature>
<comment type="similarity">
    <text evidence="2">Belongs to the polyprenol kinase family.</text>
</comment>
<keyword evidence="9 10" id="KW-0472">Membrane</keyword>
<sequence>MNSILGILEEKTRNILATCNVKPRPHAGPGVWLIFLLPGIMIVNCFKYSHVSKIFNLASDLSLGLFIASVVIVLAIYSSNPKENHSFNSGMIFPFVFTSCRLYFVHDRGLAFSTGCGVLTSYIFSSGLMFSMKSFPFCFTFGEATILTQAVILFLFSSTENICNTYYKAPEQDTEIATLILQVGLLGVCAICATLYFIPASRSAGPFYGVVFGILFLIVIPSLHFLLGRSPVLWIIFLIWNDNLKTVWLVGYWMLCVCAATIAVAYQIQKGQQASTSVRKYFHILAVAVYFPGLVTACCLLYLATAVVLALFVVLELVRLLNIPPLGNSLQEGFAVYADEKDAGNLALTPIYLLTGCSLPLWLHPVACSSPSTIISLSSGLLSVGVGDTLASSIGSRFGRHKWPGSNKSIEGTIACVVGQMLAIIVLYLSGVIQLSSWVSVTIPVSVILTSIIEAKTDQVDNLVLPLVNFLVI</sequence>
<keyword evidence="4" id="KW-0808">Transferase</keyword>
<evidence type="ECO:0000256" key="10">
    <source>
        <dbReference type="SAM" id="Phobius"/>
    </source>
</evidence>
<gene>
    <name evidence="11" type="ORF">R5R35_012228</name>
</gene>
<evidence type="ECO:0000256" key="2">
    <source>
        <dbReference type="ARBA" id="ARBA00010794"/>
    </source>
</evidence>
<accession>A0AAN9VGB5</accession>
<dbReference type="GO" id="GO:0043048">
    <property type="term" value="P:dolichyl monophosphate biosynthetic process"/>
    <property type="evidence" value="ECO:0007669"/>
    <property type="project" value="TreeGrafter"/>
</dbReference>
<dbReference type="EC" id="2.7.1.108" evidence="3"/>
<keyword evidence="12" id="KW-1185">Reference proteome</keyword>
<evidence type="ECO:0000313" key="12">
    <source>
        <dbReference type="Proteomes" id="UP001378592"/>
    </source>
</evidence>
<keyword evidence="8 10" id="KW-1133">Transmembrane helix</keyword>
<feature type="transmembrane region" description="Helical" evidence="10">
    <location>
        <begin position="247"/>
        <end position="266"/>
    </location>
</feature>
<organism evidence="11 12">
    <name type="scientific">Gryllus longicercus</name>
    <dbReference type="NCBI Taxonomy" id="2509291"/>
    <lineage>
        <taxon>Eukaryota</taxon>
        <taxon>Metazoa</taxon>
        <taxon>Ecdysozoa</taxon>
        <taxon>Arthropoda</taxon>
        <taxon>Hexapoda</taxon>
        <taxon>Insecta</taxon>
        <taxon>Pterygota</taxon>
        <taxon>Neoptera</taxon>
        <taxon>Polyneoptera</taxon>
        <taxon>Orthoptera</taxon>
        <taxon>Ensifera</taxon>
        <taxon>Gryllidea</taxon>
        <taxon>Grylloidea</taxon>
        <taxon>Gryllidae</taxon>
        <taxon>Gryllinae</taxon>
        <taxon>Gryllus</taxon>
    </lineage>
</organism>
<feature type="transmembrane region" description="Helical" evidence="10">
    <location>
        <begin position="287"/>
        <end position="315"/>
    </location>
</feature>
<dbReference type="PANTHER" id="PTHR13205">
    <property type="entry name" value="TRANSMEMBRANE PROTEIN 15-RELATED"/>
    <property type="match status" value="1"/>
</dbReference>
<comment type="subcellular location">
    <subcellularLocation>
        <location evidence="1">Endoplasmic reticulum membrane</location>
        <topology evidence="1">Multi-pass membrane protein</topology>
    </subcellularLocation>
</comment>
<comment type="caution">
    <text evidence="11">The sequence shown here is derived from an EMBL/GenBank/DDBJ whole genome shotgun (WGS) entry which is preliminary data.</text>
</comment>
<dbReference type="PANTHER" id="PTHR13205:SF15">
    <property type="entry name" value="DOLICHOL KINASE"/>
    <property type="match status" value="1"/>
</dbReference>
<proteinExistence type="inferred from homology"/>
<evidence type="ECO:0000256" key="6">
    <source>
        <dbReference type="ARBA" id="ARBA00022777"/>
    </source>
</evidence>
<dbReference type="AlphaFoldDB" id="A0AAN9VGB5"/>
<evidence type="ECO:0000256" key="9">
    <source>
        <dbReference type="ARBA" id="ARBA00023136"/>
    </source>
</evidence>
<feature type="transmembrane region" description="Helical" evidence="10">
    <location>
        <begin position="86"/>
        <end position="104"/>
    </location>
</feature>
<keyword evidence="5 10" id="KW-0812">Transmembrane</keyword>
<dbReference type="GO" id="GO:0005789">
    <property type="term" value="C:endoplasmic reticulum membrane"/>
    <property type="evidence" value="ECO:0007669"/>
    <property type="project" value="UniProtKB-SubCell"/>
</dbReference>
<feature type="transmembrane region" description="Helical" evidence="10">
    <location>
        <begin position="176"/>
        <end position="198"/>
    </location>
</feature>
<evidence type="ECO:0000256" key="7">
    <source>
        <dbReference type="ARBA" id="ARBA00022824"/>
    </source>
</evidence>
<feature type="transmembrane region" description="Helical" evidence="10">
    <location>
        <begin position="61"/>
        <end position="79"/>
    </location>
</feature>
<feature type="transmembrane region" description="Helical" evidence="10">
    <location>
        <begin position="372"/>
        <end position="391"/>
    </location>
</feature>